<dbReference type="PANTHER" id="PTHR13812">
    <property type="entry name" value="KETIMINE REDUCTASE MU-CRYSTALLIN"/>
    <property type="match status" value="1"/>
</dbReference>
<organism evidence="4 5">
    <name type="scientific">Magnaporthiopsis poae (strain ATCC 64411 / 73-15)</name>
    <name type="common">Kentucky bluegrass fungus</name>
    <name type="synonym">Magnaporthe poae</name>
    <dbReference type="NCBI Taxonomy" id="644358"/>
    <lineage>
        <taxon>Eukaryota</taxon>
        <taxon>Fungi</taxon>
        <taxon>Dikarya</taxon>
        <taxon>Ascomycota</taxon>
        <taxon>Pezizomycotina</taxon>
        <taxon>Sordariomycetes</taxon>
        <taxon>Sordariomycetidae</taxon>
        <taxon>Magnaporthales</taxon>
        <taxon>Magnaporthaceae</taxon>
        <taxon>Magnaporthiopsis</taxon>
    </lineage>
</organism>
<dbReference type="eggNOG" id="KOG3007">
    <property type="taxonomic scope" value="Eukaryota"/>
</dbReference>
<proteinExistence type="inferred from homology"/>
<name>A0A0C4E6T5_MAGP6</name>
<keyword evidence="5" id="KW-1185">Reference proteome</keyword>
<dbReference type="PANTHER" id="PTHR13812:SF19">
    <property type="entry name" value="KETIMINE REDUCTASE MU-CRYSTALLIN"/>
    <property type="match status" value="1"/>
</dbReference>
<evidence type="ECO:0000313" key="4">
    <source>
        <dbReference type="EnsemblFungi" id="MAPG_08231T0"/>
    </source>
</evidence>
<reference evidence="4" key="4">
    <citation type="journal article" date="2015" name="G3 (Bethesda)">
        <title>Genome sequences of three phytopathogenic species of the Magnaporthaceae family of fungi.</title>
        <authorList>
            <person name="Okagaki L.H."/>
            <person name="Nunes C.C."/>
            <person name="Sailsbery J."/>
            <person name="Clay B."/>
            <person name="Brown D."/>
            <person name="John T."/>
            <person name="Oh Y."/>
            <person name="Young N."/>
            <person name="Fitzgerald M."/>
            <person name="Haas B.J."/>
            <person name="Zeng Q."/>
            <person name="Young S."/>
            <person name="Adiconis X."/>
            <person name="Fan L."/>
            <person name="Levin J.Z."/>
            <person name="Mitchell T.K."/>
            <person name="Okubara P.A."/>
            <person name="Farman M.L."/>
            <person name="Kohn L.M."/>
            <person name="Birren B."/>
            <person name="Ma L.-J."/>
            <person name="Dean R.A."/>
        </authorList>
    </citation>
    <scope>NUCLEOTIDE SEQUENCE</scope>
    <source>
        <strain evidence="4">ATCC 64411 / 73-15</strain>
    </source>
</reference>
<dbReference type="STRING" id="644358.A0A0C4E6T5"/>
<dbReference type="InterPro" id="IPR003462">
    <property type="entry name" value="ODC_Mu_crystall"/>
</dbReference>
<accession>A0A0C4E6T5</accession>
<reference evidence="4" key="5">
    <citation type="submission" date="2015-06" db="UniProtKB">
        <authorList>
            <consortium name="EnsemblFungi"/>
        </authorList>
    </citation>
    <scope>IDENTIFICATION</scope>
    <source>
        <strain evidence="4">ATCC 64411</strain>
    </source>
</reference>
<dbReference type="GO" id="GO:0005737">
    <property type="term" value="C:cytoplasm"/>
    <property type="evidence" value="ECO:0007669"/>
    <property type="project" value="TreeGrafter"/>
</dbReference>
<dbReference type="OrthoDB" id="41492at2759"/>
<feature type="compositionally biased region" description="Gly residues" evidence="2">
    <location>
        <begin position="133"/>
        <end position="142"/>
    </location>
</feature>
<reference evidence="3" key="2">
    <citation type="submission" date="2010-05" db="EMBL/GenBank/DDBJ databases">
        <title>The Genome Sequence of Magnaporthe poae strain ATCC 64411.</title>
        <authorList>
            <consortium name="The Broad Institute Genome Sequencing Platform"/>
            <consortium name="Broad Institute Genome Sequencing Center for Infectious Disease"/>
            <person name="Ma L.-J."/>
            <person name="Dead R."/>
            <person name="Young S."/>
            <person name="Zeng Q."/>
            <person name="Koehrsen M."/>
            <person name="Alvarado L."/>
            <person name="Berlin A."/>
            <person name="Chapman S.B."/>
            <person name="Chen Z."/>
            <person name="Freedman E."/>
            <person name="Gellesch M."/>
            <person name="Goldberg J."/>
            <person name="Griggs A."/>
            <person name="Gujja S."/>
            <person name="Heilman E.R."/>
            <person name="Heiman D."/>
            <person name="Hepburn T."/>
            <person name="Howarth C."/>
            <person name="Jen D."/>
            <person name="Larson L."/>
            <person name="Mehta T."/>
            <person name="Neiman D."/>
            <person name="Pearson M."/>
            <person name="Roberts A."/>
            <person name="Saif S."/>
            <person name="Shea T."/>
            <person name="Shenoy N."/>
            <person name="Sisk P."/>
            <person name="Stolte C."/>
            <person name="Sykes S."/>
            <person name="Walk T."/>
            <person name="White J."/>
            <person name="Yandava C."/>
            <person name="Haas B."/>
            <person name="Nusbaum C."/>
            <person name="Birren B."/>
        </authorList>
    </citation>
    <scope>NUCLEOTIDE SEQUENCE</scope>
    <source>
        <strain evidence="3">ATCC 64411</strain>
    </source>
</reference>
<evidence type="ECO:0000313" key="5">
    <source>
        <dbReference type="Proteomes" id="UP000011715"/>
    </source>
</evidence>
<reference evidence="3" key="3">
    <citation type="submission" date="2011-03" db="EMBL/GenBank/DDBJ databases">
        <title>Annotation of Magnaporthe poae ATCC 64411.</title>
        <authorList>
            <person name="Ma L.-J."/>
            <person name="Dead R."/>
            <person name="Young S.K."/>
            <person name="Zeng Q."/>
            <person name="Gargeya S."/>
            <person name="Fitzgerald M."/>
            <person name="Haas B."/>
            <person name="Abouelleil A."/>
            <person name="Alvarado L."/>
            <person name="Arachchi H.M."/>
            <person name="Berlin A."/>
            <person name="Brown A."/>
            <person name="Chapman S.B."/>
            <person name="Chen Z."/>
            <person name="Dunbar C."/>
            <person name="Freedman E."/>
            <person name="Gearin G."/>
            <person name="Gellesch M."/>
            <person name="Goldberg J."/>
            <person name="Griggs A."/>
            <person name="Gujja S."/>
            <person name="Heiman D."/>
            <person name="Howarth C."/>
            <person name="Larson L."/>
            <person name="Lui A."/>
            <person name="MacDonald P.J.P."/>
            <person name="Mehta T."/>
            <person name="Montmayeur A."/>
            <person name="Murphy C."/>
            <person name="Neiman D."/>
            <person name="Pearson M."/>
            <person name="Priest M."/>
            <person name="Roberts A."/>
            <person name="Saif S."/>
            <person name="Shea T."/>
            <person name="Shenoy N."/>
            <person name="Sisk P."/>
            <person name="Stolte C."/>
            <person name="Sykes S."/>
            <person name="Yandava C."/>
            <person name="Wortman J."/>
            <person name="Nusbaum C."/>
            <person name="Birren B."/>
        </authorList>
    </citation>
    <scope>NUCLEOTIDE SEQUENCE</scope>
    <source>
        <strain evidence="3">ATCC 64411</strain>
    </source>
</reference>
<comment type="similarity">
    <text evidence="1">Belongs to the ornithine cyclodeaminase/mu-crystallin family.</text>
</comment>
<sequence length="216" mass="22517">MPLTVLTDEEIGGLLEGLTLDELDSFRASLQRALHEYSVGTQDRSAQDDEQPERQAIYSEATGTKTLFMPSRGPAGLGVKVITLTAPHAKPSQDELPSAAGSPVDGKGKRAETPPAKSPVPSTTASSTADSGRSGGGGGGIPGKVLPFLQKRSSSSHSGGMGPESRKKKDDHLAVWLQSGNVIYKSVGLGLMDLAVGMHLVQFAKEKGIGTHVDAF</sequence>
<dbReference type="EMBL" id="ADBL01001987">
    <property type="status" value="NOT_ANNOTATED_CDS"/>
    <property type="molecule type" value="Genomic_DNA"/>
</dbReference>
<reference evidence="5" key="1">
    <citation type="submission" date="2010-05" db="EMBL/GenBank/DDBJ databases">
        <title>The genome sequence of Magnaporthe poae strain ATCC 64411.</title>
        <authorList>
            <person name="Ma L.-J."/>
            <person name="Dead R."/>
            <person name="Young S."/>
            <person name="Zeng Q."/>
            <person name="Koehrsen M."/>
            <person name="Alvarado L."/>
            <person name="Berlin A."/>
            <person name="Chapman S.B."/>
            <person name="Chen Z."/>
            <person name="Freedman E."/>
            <person name="Gellesch M."/>
            <person name="Goldberg J."/>
            <person name="Griggs A."/>
            <person name="Gujja S."/>
            <person name="Heilman E.R."/>
            <person name="Heiman D."/>
            <person name="Hepburn T."/>
            <person name="Howarth C."/>
            <person name="Jen D."/>
            <person name="Larson L."/>
            <person name="Mehta T."/>
            <person name="Neiman D."/>
            <person name="Pearson M."/>
            <person name="Roberts A."/>
            <person name="Saif S."/>
            <person name="Shea T."/>
            <person name="Shenoy N."/>
            <person name="Sisk P."/>
            <person name="Stolte C."/>
            <person name="Sykes S."/>
            <person name="Walk T."/>
            <person name="White J."/>
            <person name="Yandava C."/>
            <person name="Haas B."/>
            <person name="Nusbaum C."/>
            <person name="Birren B."/>
        </authorList>
    </citation>
    <scope>NUCLEOTIDE SEQUENCE [LARGE SCALE GENOMIC DNA]</scope>
    <source>
        <strain evidence="5">ATCC 64411 / 73-15</strain>
    </source>
</reference>
<dbReference type="InterPro" id="IPR036291">
    <property type="entry name" value="NAD(P)-bd_dom_sf"/>
</dbReference>
<dbReference type="SUPFAM" id="SSF51735">
    <property type="entry name" value="NAD(P)-binding Rossmann-fold domains"/>
    <property type="match status" value="1"/>
</dbReference>
<protein>
    <submittedName>
        <fullName evidence="3">Ornithine cyclodeaminase/mu-crystallin family protein</fullName>
    </submittedName>
</protein>
<dbReference type="EMBL" id="GL876972">
    <property type="protein sequence ID" value="KLU89257.1"/>
    <property type="molecule type" value="Genomic_DNA"/>
</dbReference>
<dbReference type="EnsemblFungi" id="MAPG_08231T0">
    <property type="protein sequence ID" value="MAPG_08231T0"/>
    <property type="gene ID" value="MAPG_08231"/>
</dbReference>
<dbReference type="VEuPathDB" id="FungiDB:MAPG_08231"/>
<gene>
    <name evidence="3" type="ORF">MAPG_08231</name>
</gene>
<evidence type="ECO:0000313" key="3">
    <source>
        <dbReference type="EMBL" id="KLU89257.1"/>
    </source>
</evidence>
<dbReference type="EMBL" id="ADBL01001986">
    <property type="status" value="NOT_ANNOTATED_CDS"/>
    <property type="molecule type" value="Genomic_DNA"/>
</dbReference>
<evidence type="ECO:0000256" key="2">
    <source>
        <dbReference type="SAM" id="MobiDB-lite"/>
    </source>
</evidence>
<dbReference type="Proteomes" id="UP000011715">
    <property type="component" value="Unassembled WGS sequence"/>
</dbReference>
<feature type="region of interest" description="Disordered" evidence="2">
    <location>
        <begin position="88"/>
        <end position="168"/>
    </location>
</feature>
<evidence type="ECO:0000256" key="1">
    <source>
        <dbReference type="ARBA" id="ARBA00008903"/>
    </source>
</evidence>
<dbReference type="AlphaFoldDB" id="A0A0C4E6T5"/>
<feature type="compositionally biased region" description="Low complexity" evidence="2">
    <location>
        <begin position="113"/>
        <end position="132"/>
    </location>
</feature>